<keyword evidence="1" id="KW-0255">Endonuclease</keyword>
<dbReference type="InterPro" id="IPR018669">
    <property type="entry name" value="Toxin_HigB"/>
</dbReference>
<organism evidence="1 2">
    <name type="scientific">Rhizobium lusitanum</name>
    <dbReference type="NCBI Taxonomy" id="293958"/>
    <lineage>
        <taxon>Bacteria</taxon>
        <taxon>Pseudomonadati</taxon>
        <taxon>Pseudomonadota</taxon>
        <taxon>Alphaproteobacteria</taxon>
        <taxon>Hyphomicrobiales</taxon>
        <taxon>Rhizobiaceae</taxon>
        <taxon>Rhizobium/Agrobacterium group</taxon>
        <taxon>Rhizobium</taxon>
    </lineage>
</organism>
<dbReference type="GO" id="GO:0004519">
    <property type="term" value="F:endonuclease activity"/>
    <property type="evidence" value="ECO:0007669"/>
    <property type="project" value="UniProtKB-KW"/>
</dbReference>
<reference evidence="1 2" key="1">
    <citation type="submission" date="2016-08" db="EMBL/GenBank/DDBJ databases">
        <authorList>
            <person name="Seilhamer J.J."/>
        </authorList>
    </citation>
    <scope>NUCLEOTIDE SEQUENCE [LARGE SCALE GENOMIC DNA]</scope>
    <source>
        <strain evidence="1 2">P1-7</strain>
    </source>
</reference>
<sequence>MSVVGPKSPIAIKIGCDDAKDSIAFSRRQIAFHDFREPSDIATADTASVPNLGNLSCSQDGNMLHNAYADHRQVDIEEVLENPSPAKTPLKTWYAIVGKAARSSPADVKKMFGANVDFVSDNRIIFDFSGNKYRLIVHIAYPYQRVLVKFVCTHKEYNDINPETV</sequence>
<dbReference type="Proteomes" id="UP000199205">
    <property type="component" value="Unassembled WGS sequence"/>
</dbReference>
<name>A0A1C3X0U6_9HYPH</name>
<accession>A0A1C3X0U6</accession>
<dbReference type="GO" id="GO:0110001">
    <property type="term" value="C:toxin-antitoxin complex"/>
    <property type="evidence" value="ECO:0007669"/>
    <property type="project" value="InterPro"/>
</dbReference>
<evidence type="ECO:0000313" key="2">
    <source>
        <dbReference type="Proteomes" id="UP000199205"/>
    </source>
</evidence>
<dbReference type="GO" id="GO:0003723">
    <property type="term" value="F:RNA binding"/>
    <property type="evidence" value="ECO:0007669"/>
    <property type="project" value="InterPro"/>
</dbReference>
<keyword evidence="1" id="KW-0540">Nuclease</keyword>
<dbReference type="AlphaFoldDB" id="A0A1C3X0U6"/>
<keyword evidence="1" id="KW-0378">Hydrolase</keyword>
<proteinExistence type="predicted"/>
<protein>
    <submittedName>
        <fullName evidence="1">mRNA-degrading endonuclease (MRNA interferase) HigB, toxic component of the HigAB toxin-antitoxin module</fullName>
    </submittedName>
</protein>
<dbReference type="EMBL" id="FMAF01000021">
    <property type="protein sequence ID" value="SCB45795.1"/>
    <property type="molecule type" value="Genomic_DNA"/>
</dbReference>
<gene>
    <name evidence="1" type="ORF">GA0061101_121111</name>
</gene>
<evidence type="ECO:0000313" key="1">
    <source>
        <dbReference type="EMBL" id="SCB45795.1"/>
    </source>
</evidence>
<dbReference type="Pfam" id="PF09907">
    <property type="entry name" value="HigB_toxin"/>
    <property type="match status" value="1"/>
</dbReference>